<proteinExistence type="predicted"/>
<name>A0A329STC0_9STRA</name>
<evidence type="ECO:0000313" key="1">
    <source>
        <dbReference type="EMBL" id="KAG2995159.1"/>
    </source>
</evidence>
<gene>
    <name evidence="2" type="ORF">PC110_g3547</name>
    <name evidence="1" type="ORF">PC118_g3146</name>
</gene>
<dbReference type="VEuPathDB" id="FungiDB:PC110_g3547"/>
<reference evidence="2 3" key="1">
    <citation type="submission" date="2018-01" db="EMBL/GenBank/DDBJ databases">
        <title>Draft genome of the strawberry crown rot pathogen Phytophthora cactorum.</title>
        <authorList>
            <person name="Armitage A.D."/>
            <person name="Lysoe E."/>
            <person name="Nellist C.F."/>
            <person name="Harrison R.J."/>
            <person name="Brurberg M.B."/>
        </authorList>
    </citation>
    <scope>NUCLEOTIDE SEQUENCE [LARGE SCALE GENOMIC DNA]</scope>
    <source>
        <strain evidence="2 3">10300</strain>
    </source>
</reference>
<organism evidence="2 3">
    <name type="scientific">Phytophthora cactorum</name>
    <dbReference type="NCBI Taxonomy" id="29920"/>
    <lineage>
        <taxon>Eukaryota</taxon>
        <taxon>Sar</taxon>
        <taxon>Stramenopiles</taxon>
        <taxon>Oomycota</taxon>
        <taxon>Peronosporomycetes</taxon>
        <taxon>Peronosporales</taxon>
        <taxon>Peronosporaceae</taxon>
        <taxon>Phytophthora</taxon>
    </lineage>
</organism>
<protein>
    <submittedName>
        <fullName evidence="2">Uncharacterized protein</fullName>
    </submittedName>
</protein>
<dbReference type="OrthoDB" id="104766at2759"/>
<dbReference type="Proteomes" id="UP000251314">
    <property type="component" value="Unassembled WGS sequence"/>
</dbReference>
<comment type="caution">
    <text evidence="2">The sequence shown here is derived from an EMBL/GenBank/DDBJ whole genome shotgun (WGS) entry which is preliminary data.</text>
</comment>
<accession>A0A329STC0</accession>
<evidence type="ECO:0000313" key="2">
    <source>
        <dbReference type="EMBL" id="RAW40233.1"/>
    </source>
</evidence>
<evidence type="ECO:0000313" key="3">
    <source>
        <dbReference type="Proteomes" id="UP000251314"/>
    </source>
</evidence>
<reference evidence="1" key="2">
    <citation type="submission" date="2018-10" db="EMBL/GenBank/DDBJ databases">
        <title>Effector identification in a new, highly contiguous assembly of the strawberry crown rot pathogen Phytophthora cactorum.</title>
        <authorList>
            <person name="Armitage A.D."/>
            <person name="Nellist C.F."/>
            <person name="Bates H."/>
            <person name="Vickerstaff R.J."/>
            <person name="Harrison R.J."/>
        </authorList>
    </citation>
    <scope>NUCLEOTIDE SEQUENCE</scope>
    <source>
        <strain evidence="1">P415</strain>
    </source>
</reference>
<keyword evidence="3" id="KW-1185">Reference proteome</keyword>
<dbReference type="EMBL" id="MJFZ01000051">
    <property type="protein sequence ID" value="RAW40233.1"/>
    <property type="molecule type" value="Genomic_DNA"/>
</dbReference>
<dbReference type="Proteomes" id="UP000697107">
    <property type="component" value="Unassembled WGS sequence"/>
</dbReference>
<dbReference type="EMBL" id="RCML01000051">
    <property type="protein sequence ID" value="KAG2995159.1"/>
    <property type="molecule type" value="Genomic_DNA"/>
</dbReference>
<sequence>MPWVLRVRQTFTFEDSPAVTTATYSARFGRHGVSIMHYKRPAITPPPVPPCSSYFDLLSAIQGLTTFTNANWHGPFAHALYRVRAFVAANLDADPTHTPKRVERTLHEVNQFLGAAFAPLASDSPYLWHEFASAVARIEFRSVSWSIALHEVSQVAEARTPASASEHNPADSPEPCL</sequence>
<dbReference type="AlphaFoldDB" id="A0A329STC0"/>